<dbReference type="InterPro" id="IPR012337">
    <property type="entry name" value="RNaseH-like_sf"/>
</dbReference>
<dbReference type="InterPro" id="IPR001584">
    <property type="entry name" value="Integrase_cat-core"/>
</dbReference>
<dbReference type="Gene3D" id="3.30.420.10">
    <property type="entry name" value="Ribonuclease H-like superfamily/Ribonuclease H"/>
    <property type="match status" value="1"/>
</dbReference>
<dbReference type="InterPro" id="IPR036397">
    <property type="entry name" value="RNaseH_sf"/>
</dbReference>
<protein>
    <recommendedName>
        <fullName evidence="2">Integrase catalytic domain-containing protein</fullName>
    </recommendedName>
</protein>
<dbReference type="PROSITE" id="PS50994">
    <property type="entry name" value="INTEGRASE"/>
    <property type="match status" value="1"/>
</dbReference>
<accession>A0AAN7RK88</accession>
<evidence type="ECO:0000259" key="2">
    <source>
        <dbReference type="PROSITE" id="PS50994"/>
    </source>
</evidence>
<evidence type="ECO:0000313" key="3">
    <source>
        <dbReference type="EMBL" id="KAK4810199.1"/>
    </source>
</evidence>
<reference evidence="3 4" key="1">
    <citation type="journal article" date="2023" name="J. Hered.">
        <title>Chromosome-level genome of the wood stork (Mycteria americana) provides insight into avian chromosome evolution.</title>
        <authorList>
            <person name="Flamio R. Jr."/>
            <person name="Ramstad K.M."/>
        </authorList>
    </citation>
    <scope>NUCLEOTIDE SEQUENCE [LARGE SCALE GENOMIC DNA]</scope>
    <source>
        <strain evidence="3">JAX WOST 10</strain>
    </source>
</reference>
<keyword evidence="4" id="KW-1185">Reference proteome</keyword>
<dbReference type="GO" id="GO:0003676">
    <property type="term" value="F:nucleic acid binding"/>
    <property type="evidence" value="ECO:0007669"/>
    <property type="project" value="InterPro"/>
</dbReference>
<proteinExistence type="predicted"/>
<feature type="region of interest" description="Disordered" evidence="1">
    <location>
        <begin position="262"/>
        <end position="281"/>
    </location>
</feature>
<organism evidence="3 4">
    <name type="scientific">Mycteria americana</name>
    <name type="common">Wood stork</name>
    <dbReference type="NCBI Taxonomy" id="33587"/>
    <lineage>
        <taxon>Eukaryota</taxon>
        <taxon>Metazoa</taxon>
        <taxon>Chordata</taxon>
        <taxon>Craniata</taxon>
        <taxon>Vertebrata</taxon>
        <taxon>Euteleostomi</taxon>
        <taxon>Archelosauria</taxon>
        <taxon>Archosauria</taxon>
        <taxon>Dinosauria</taxon>
        <taxon>Saurischia</taxon>
        <taxon>Theropoda</taxon>
        <taxon>Coelurosauria</taxon>
        <taxon>Aves</taxon>
        <taxon>Neognathae</taxon>
        <taxon>Neoaves</taxon>
        <taxon>Aequornithes</taxon>
        <taxon>Ciconiiformes</taxon>
        <taxon>Ciconiidae</taxon>
        <taxon>Mycteria</taxon>
    </lineage>
</organism>
<dbReference type="GO" id="GO:0015074">
    <property type="term" value="P:DNA integration"/>
    <property type="evidence" value="ECO:0007669"/>
    <property type="project" value="InterPro"/>
</dbReference>
<dbReference type="SUPFAM" id="SSF53098">
    <property type="entry name" value="Ribonuclease H-like"/>
    <property type="match status" value="1"/>
</dbReference>
<name>A0AAN7RK88_MYCAM</name>
<evidence type="ECO:0000313" key="4">
    <source>
        <dbReference type="Proteomes" id="UP001333110"/>
    </source>
</evidence>
<feature type="domain" description="Integrase catalytic" evidence="2">
    <location>
        <begin position="313"/>
        <end position="383"/>
    </location>
</feature>
<comment type="caution">
    <text evidence="3">The sequence shown here is derived from an EMBL/GenBank/DDBJ whole genome shotgun (WGS) entry which is preliminary data.</text>
</comment>
<dbReference type="EMBL" id="JAUNZN010000019">
    <property type="protein sequence ID" value="KAK4810199.1"/>
    <property type="molecule type" value="Genomic_DNA"/>
</dbReference>
<sequence>MGISGVLSQRPAMSTQGSCCLLTEPLSSSGHLYFRYALLVHKPTTGKILLRKHKTRANFLVTVHKPYLHHGDHMTGIQQVNDGPGGKLEPHLQPKDETEHHQQHILAPALLLTLGLLQQMTLQLLEMQLPELPQGQKDLHDAHTEEDQTLHKALLPREKGRAFWPSVASKAGVHTPVHPVQEIMEAVTRHGGTVPLLLPGTVQEQLQEKQAARLRARLIFGFALRCQDESCKQQPARREEPQMNGACEQRPKPLASGPLLFPARHSPSTPVNTRRSPLPDGYRAAPLNRTALRQHCRWPNCCACLIENKSSVPQLSLKRPAEILENLYKALGIRQRLHTPYQPQSSGQVERMNHTLKSKLGKICRDAQLKWTEALPVALLELR</sequence>
<dbReference type="AlphaFoldDB" id="A0AAN7RK88"/>
<feature type="region of interest" description="Disordered" evidence="1">
    <location>
        <begin position="235"/>
        <end position="256"/>
    </location>
</feature>
<evidence type="ECO:0000256" key="1">
    <source>
        <dbReference type="SAM" id="MobiDB-lite"/>
    </source>
</evidence>
<feature type="compositionally biased region" description="Polar residues" evidence="1">
    <location>
        <begin position="266"/>
        <end position="275"/>
    </location>
</feature>
<dbReference type="Proteomes" id="UP001333110">
    <property type="component" value="Unassembled WGS sequence"/>
</dbReference>
<gene>
    <name evidence="3" type="ORF">QYF61_010972</name>
</gene>